<feature type="transmembrane region" description="Helical" evidence="1">
    <location>
        <begin position="33"/>
        <end position="52"/>
    </location>
</feature>
<organism evidence="3 4">
    <name type="scientific">Tranquillimonas rosea</name>
    <dbReference type="NCBI Taxonomy" id="641238"/>
    <lineage>
        <taxon>Bacteria</taxon>
        <taxon>Pseudomonadati</taxon>
        <taxon>Pseudomonadota</taxon>
        <taxon>Alphaproteobacteria</taxon>
        <taxon>Rhodobacterales</taxon>
        <taxon>Roseobacteraceae</taxon>
        <taxon>Tranquillimonas</taxon>
    </lineage>
</organism>
<dbReference type="InterPro" id="IPR000620">
    <property type="entry name" value="EamA_dom"/>
</dbReference>
<dbReference type="RefSeq" id="WP_092691657.1">
    <property type="nucleotide sequence ID" value="NZ_FOGU01000004.1"/>
</dbReference>
<evidence type="ECO:0000256" key="1">
    <source>
        <dbReference type="SAM" id="Phobius"/>
    </source>
</evidence>
<dbReference type="Proteomes" id="UP000198885">
    <property type="component" value="Unassembled WGS sequence"/>
</dbReference>
<evidence type="ECO:0000313" key="4">
    <source>
        <dbReference type="Proteomes" id="UP000198885"/>
    </source>
</evidence>
<sequence length="299" mass="30631">MENLRGIVLMVAAMAGFAVEDAIIKAVSSDLPIGQILMILGTIGGIAFSIMARAQGARVLSRDAIAPPVLLRHLGEIVCTAGFVTAISLLPLASTSAILQATPLAVTLGAALFLGEPVGWRRWTAIAAGFAGVLMVVRPGLAGFEPASILAVIAVFGLALRDLATRRVPSRISTTVLAAYGFIAIVPTGAVLLAITGGGTAPSAGNLAALACASVVGLSGYYAITAAMRVGEVAVVTPFRYARLLFALILGMTFFAERPDALTLAGAALIIGSGLYTLVRERQALRARRRGLSSAAPLP</sequence>
<dbReference type="GO" id="GO:0016020">
    <property type="term" value="C:membrane"/>
    <property type="evidence" value="ECO:0007669"/>
    <property type="project" value="InterPro"/>
</dbReference>
<dbReference type="STRING" id="641238.SAMN04490244_104178"/>
<name>A0A1H9THF3_9RHOB</name>
<dbReference type="EMBL" id="FOGU01000004">
    <property type="protein sequence ID" value="SER96404.1"/>
    <property type="molecule type" value="Genomic_DNA"/>
</dbReference>
<feature type="domain" description="EamA" evidence="2">
    <location>
        <begin position="5"/>
        <end position="137"/>
    </location>
</feature>
<feature type="transmembrane region" description="Helical" evidence="1">
    <location>
        <begin position="176"/>
        <end position="195"/>
    </location>
</feature>
<gene>
    <name evidence="3" type="ORF">SAMN04490244_104178</name>
</gene>
<feature type="transmembrane region" description="Helical" evidence="1">
    <location>
        <begin position="262"/>
        <end position="279"/>
    </location>
</feature>
<feature type="transmembrane region" description="Helical" evidence="1">
    <location>
        <begin position="147"/>
        <end position="164"/>
    </location>
</feature>
<keyword evidence="4" id="KW-1185">Reference proteome</keyword>
<dbReference type="SUPFAM" id="SSF103481">
    <property type="entry name" value="Multidrug resistance efflux transporter EmrE"/>
    <property type="match status" value="2"/>
</dbReference>
<keyword evidence="1" id="KW-0812">Transmembrane</keyword>
<reference evidence="3 4" key="1">
    <citation type="submission" date="2016-10" db="EMBL/GenBank/DDBJ databases">
        <authorList>
            <person name="de Groot N.N."/>
        </authorList>
    </citation>
    <scope>NUCLEOTIDE SEQUENCE [LARGE SCALE GENOMIC DNA]</scope>
    <source>
        <strain evidence="3 4">DSM 23042</strain>
    </source>
</reference>
<dbReference type="PANTHER" id="PTHR22911">
    <property type="entry name" value="ACYL-MALONYL CONDENSING ENZYME-RELATED"/>
    <property type="match status" value="1"/>
</dbReference>
<evidence type="ECO:0000313" key="3">
    <source>
        <dbReference type="EMBL" id="SER96404.1"/>
    </source>
</evidence>
<keyword evidence="1" id="KW-1133">Transmembrane helix</keyword>
<feature type="transmembrane region" description="Helical" evidence="1">
    <location>
        <begin position="207"/>
        <end position="228"/>
    </location>
</feature>
<dbReference type="Pfam" id="PF00892">
    <property type="entry name" value="EamA"/>
    <property type="match status" value="2"/>
</dbReference>
<keyword evidence="1" id="KW-0472">Membrane</keyword>
<protein>
    <submittedName>
        <fullName evidence="3">Permease of the drug/metabolite transporter (DMT) superfamily</fullName>
    </submittedName>
</protein>
<evidence type="ECO:0000259" key="2">
    <source>
        <dbReference type="Pfam" id="PF00892"/>
    </source>
</evidence>
<dbReference type="InterPro" id="IPR037185">
    <property type="entry name" value="EmrE-like"/>
</dbReference>
<dbReference type="AlphaFoldDB" id="A0A1H9THF3"/>
<feature type="transmembrane region" description="Helical" evidence="1">
    <location>
        <begin position="240"/>
        <end position="256"/>
    </location>
</feature>
<feature type="transmembrane region" description="Helical" evidence="1">
    <location>
        <begin position="73"/>
        <end position="91"/>
    </location>
</feature>
<feature type="domain" description="EamA" evidence="2">
    <location>
        <begin position="148"/>
        <end position="273"/>
    </location>
</feature>
<dbReference type="OrthoDB" id="7165334at2"/>
<proteinExistence type="predicted"/>
<feature type="transmembrane region" description="Helical" evidence="1">
    <location>
        <begin position="7"/>
        <end position="27"/>
    </location>
</feature>
<accession>A0A1H9THF3</accession>
<dbReference type="PANTHER" id="PTHR22911:SF135">
    <property type="entry name" value="BLR4310 PROTEIN"/>
    <property type="match status" value="1"/>
</dbReference>